<dbReference type="AlphaFoldDB" id="A0AAN7PS27"/>
<dbReference type="GO" id="GO:0005634">
    <property type="term" value="C:nucleus"/>
    <property type="evidence" value="ECO:0007669"/>
    <property type="project" value="UniProtKB-SubCell"/>
</dbReference>
<organism evidence="11 12">
    <name type="scientific">Trapa incisa</name>
    <dbReference type="NCBI Taxonomy" id="236973"/>
    <lineage>
        <taxon>Eukaryota</taxon>
        <taxon>Viridiplantae</taxon>
        <taxon>Streptophyta</taxon>
        <taxon>Embryophyta</taxon>
        <taxon>Tracheophyta</taxon>
        <taxon>Spermatophyta</taxon>
        <taxon>Magnoliopsida</taxon>
        <taxon>eudicotyledons</taxon>
        <taxon>Gunneridae</taxon>
        <taxon>Pentapetalae</taxon>
        <taxon>rosids</taxon>
        <taxon>malvids</taxon>
        <taxon>Myrtales</taxon>
        <taxon>Lythraceae</taxon>
        <taxon>Trapa</taxon>
    </lineage>
</organism>
<keyword evidence="5" id="KW-0804">Transcription</keyword>
<protein>
    <submittedName>
        <fullName evidence="11">Uncharacterized protein</fullName>
    </submittedName>
</protein>
<dbReference type="GO" id="GO:0000978">
    <property type="term" value="F:RNA polymerase II cis-regulatory region sequence-specific DNA binding"/>
    <property type="evidence" value="ECO:0007669"/>
    <property type="project" value="TreeGrafter"/>
</dbReference>
<proteinExistence type="predicted"/>
<comment type="subcellular location">
    <subcellularLocation>
        <location evidence="1">Nucleus</location>
    </subcellularLocation>
</comment>
<dbReference type="InterPro" id="IPR009057">
    <property type="entry name" value="Homeodomain-like_sf"/>
</dbReference>
<dbReference type="PANTHER" id="PTHR45614">
    <property type="entry name" value="MYB PROTEIN-RELATED"/>
    <property type="match status" value="1"/>
</dbReference>
<evidence type="ECO:0000256" key="2">
    <source>
        <dbReference type="ARBA" id="ARBA00022737"/>
    </source>
</evidence>
<dbReference type="PROSITE" id="PS51294">
    <property type="entry name" value="HTH_MYB"/>
    <property type="match status" value="2"/>
</dbReference>
<evidence type="ECO:0000259" key="10">
    <source>
        <dbReference type="PROSITE" id="PS51294"/>
    </source>
</evidence>
<dbReference type="FunFam" id="1.10.10.60:FF:000010">
    <property type="entry name" value="Transcriptional activator Myb isoform A"/>
    <property type="match status" value="1"/>
</dbReference>
<reference evidence="11 12" key="1">
    <citation type="journal article" date="2023" name="Hortic Res">
        <title>Pangenome of water caltrop reveals structural variations and asymmetric subgenome divergence after allopolyploidization.</title>
        <authorList>
            <person name="Zhang X."/>
            <person name="Chen Y."/>
            <person name="Wang L."/>
            <person name="Yuan Y."/>
            <person name="Fang M."/>
            <person name="Shi L."/>
            <person name="Lu R."/>
            <person name="Comes H.P."/>
            <person name="Ma Y."/>
            <person name="Chen Y."/>
            <person name="Huang G."/>
            <person name="Zhou Y."/>
            <person name="Zheng Z."/>
            <person name="Qiu Y."/>
        </authorList>
    </citation>
    <scope>NUCLEOTIDE SEQUENCE [LARGE SCALE GENOMIC DNA]</scope>
    <source>
        <tissue evidence="11">Roots</tissue>
    </source>
</reference>
<dbReference type="InterPro" id="IPR001005">
    <property type="entry name" value="SANT/Myb"/>
</dbReference>
<feature type="domain" description="Myb-like" evidence="9">
    <location>
        <begin position="140"/>
        <end position="191"/>
    </location>
</feature>
<dbReference type="Proteomes" id="UP001345219">
    <property type="component" value="Chromosome 4"/>
</dbReference>
<evidence type="ECO:0000256" key="3">
    <source>
        <dbReference type="ARBA" id="ARBA00023015"/>
    </source>
</evidence>
<dbReference type="CDD" id="cd00167">
    <property type="entry name" value="SANT"/>
    <property type="match status" value="2"/>
</dbReference>
<dbReference type="PANTHER" id="PTHR45614:SF285">
    <property type="entry name" value="TRANSCRIPTION FACTOR MYB98"/>
    <property type="match status" value="1"/>
</dbReference>
<evidence type="ECO:0000313" key="11">
    <source>
        <dbReference type="EMBL" id="KAK4750710.1"/>
    </source>
</evidence>
<dbReference type="SUPFAM" id="SSF46689">
    <property type="entry name" value="Homeodomain-like"/>
    <property type="match status" value="1"/>
</dbReference>
<evidence type="ECO:0000256" key="1">
    <source>
        <dbReference type="ARBA" id="ARBA00004123"/>
    </source>
</evidence>
<keyword evidence="12" id="KW-1185">Reference proteome</keyword>
<sequence>MEHTFKLIDDLAFSVQPSFFTSSLDHYQRHQNQNIFPQIYSNHYSVHDNYIDQNLYECKLVEMYDVGSEYDQMVDSFQDGGYLDFFTEMKGDGYRHMDVKPMTLVAANDISWSNTVNRYSYWNQPATVNNPHKRHKIQKKLNVIKGQWTNEEDRRLVRLVDQFGVKKWSQIAQNLPGRIGKQCRERWHNHLRPDIKKDIWSQEEDKTLIGAHKEVGNKWAEIAKRIPGRTENSIKNHWNATKRRQYSKRKCRTKYQRGTLLQDYIKSLNLEDPKKPRSDTKSPPTSQKPPQESDGEDDYCKLVPGCGFDGGQVQMEDDMAAMSGKMSLEDVEELFQLDSLLGMELASESEKMEVERMVNDMVNGEELQEDLGGGLVKEVDLMEMISHGSDQDSYKPVTSGNSTSAGYWLNWRVMLCALWILISVAFALFLIWKYEGARKSRGRTAGGDETREEEAPGILYEDETWSPCFRGFHPGWLLAFRVMAFSVLLAMLIITSFVDGGSIFYYYTQQLSNLPLHSHFLTQLGSVVSLYGCYEYHRRLLGDKVDNLEIDPEQGSHSANGLPGGSNTFSKESTSQECRHLADIWGYMFQIIFQMSAGAVLLTDCVFWFIIAPFLAINNYNLSILDINMHSVNVVLLIGDATMNSLVHLSGLDAFSLLRDFRAGDKAEAFLAVQMVPTVLSLPQVNESQNSQDKGCTLQNK</sequence>
<feature type="transmembrane region" description="Helical" evidence="8">
    <location>
        <begin position="482"/>
        <end position="507"/>
    </location>
</feature>
<dbReference type="InterPro" id="IPR017930">
    <property type="entry name" value="Myb_dom"/>
</dbReference>
<evidence type="ECO:0000256" key="6">
    <source>
        <dbReference type="ARBA" id="ARBA00023242"/>
    </source>
</evidence>
<dbReference type="FunFam" id="1.10.10.60:FF:000381">
    <property type="entry name" value="Transcription factor MYB119"/>
    <property type="match status" value="1"/>
</dbReference>
<keyword evidence="8" id="KW-1133">Transmembrane helix</keyword>
<dbReference type="EMBL" id="JAXIOK010000017">
    <property type="protein sequence ID" value="KAK4750710.1"/>
    <property type="molecule type" value="Genomic_DNA"/>
</dbReference>
<dbReference type="Pfam" id="PF13921">
    <property type="entry name" value="Myb_DNA-bind_6"/>
    <property type="match status" value="1"/>
</dbReference>
<feature type="domain" description="HTH myb-type" evidence="10">
    <location>
        <begin position="196"/>
        <end position="246"/>
    </location>
</feature>
<evidence type="ECO:0000256" key="8">
    <source>
        <dbReference type="SAM" id="Phobius"/>
    </source>
</evidence>
<gene>
    <name evidence="11" type="ORF">SAY87_004192</name>
</gene>
<dbReference type="InterPro" id="IPR050560">
    <property type="entry name" value="MYB_TF"/>
</dbReference>
<feature type="domain" description="Myb-like" evidence="9">
    <location>
        <begin position="192"/>
        <end position="242"/>
    </location>
</feature>
<dbReference type="SMART" id="SM00717">
    <property type="entry name" value="SANT"/>
    <property type="match status" value="2"/>
</dbReference>
<feature type="domain" description="HTH myb-type" evidence="10">
    <location>
        <begin position="140"/>
        <end position="195"/>
    </location>
</feature>
<keyword evidence="8" id="KW-0812">Transmembrane</keyword>
<keyword evidence="6" id="KW-0539">Nucleus</keyword>
<feature type="compositionally biased region" description="Basic and acidic residues" evidence="7">
    <location>
        <begin position="269"/>
        <end position="280"/>
    </location>
</feature>
<evidence type="ECO:0000256" key="7">
    <source>
        <dbReference type="SAM" id="MobiDB-lite"/>
    </source>
</evidence>
<name>A0AAN7PS27_9MYRT</name>
<evidence type="ECO:0000256" key="4">
    <source>
        <dbReference type="ARBA" id="ARBA00023125"/>
    </source>
</evidence>
<feature type="region of interest" description="Disordered" evidence="7">
    <location>
        <begin position="267"/>
        <end position="298"/>
    </location>
</feature>
<keyword evidence="4" id="KW-0238">DNA-binding</keyword>
<dbReference type="PROSITE" id="PS50090">
    <property type="entry name" value="MYB_LIKE"/>
    <property type="match status" value="2"/>
</dbReference>
<dbReference type="GO" id="GO:0000981">
    <property type="term" value="F:DNA-binding transcription factor activity, RNA polymerase II-specific"/>
    <property type="evidence" value="ECO:0007669"/>
    <property type="project" value="TreeGrafter"/>
</dbReference>
<keyword evidence="8" id="KW-0472">Membrane</keyword>
<feature type="compositionally biased region" description="Polar residues" evidence="7">
    <location>
        <begin position="281"/>
        <end position="290"/>
    </location>
</feature>
<accession>A0AAN7PS27</accession>
<dbReference type="Gene3D" id="1.10.10.60">
    <property type="entry name" value="Homeodomain-like"/>
    <property type="match status" value="2"/>
</dbReference>
<feature type="transmembrane region" description="Helical" evidence="8">
    <location>
        <begin position="411"/>
        <end position="432"/>
    </location>
</feature>
<evidence type="ECO:0000259" key="9">
    <source>
        <dbReference type="PROSITE" id="PS50090"/>
    </source>
</evidence>
<evidence type="ECO:0000313" key="12">
    <source>
        <dbReference type="Proteomes" id="UP001345219"/>
    </source>
</evidence>
<keyword evidence="3" id="KW-0805">Transcription regulation</keyword>
<feature type="transmembrane region" description="Helical" evidence="8">
    <location>
        <begin position="591"/>
        <end position="617"/>
    </location>
</feature>
<evidence type="ECO:0000256" key="5">
    <source>
        <dbReference type="ARBA" id="ARBA00023163"/>
    </source>
</evidence>
<comment type="caution">
    <text evidence="11">The sequence shown here is derived from an EMBL/GenBank/DDBJ whole genome shotgun (WGS) entry which is preliminary data.</text>
</comment>
<keyword evidence="2" id="KW-0677">Repeat</keyword>